<dbReference type="PROSITE" id="PS01081">
    <property type="entry name" value="HTH_TETR_1"/>
    <property type="match status" value="1"/>
</dbReference>
<dbReference type="PANTHER" id="PTHR30055:SF234">
    <property type="entry name" value="HTH-TYPE TRANSCRIPTIONAL REGULATOR BETI"/>
    <property type="match status" value="1"/>
</dbReference>
<dbReference type="SUPFAM" id="SSF46689">
    <property type="entry name" value="Homeodomain-like"/>
    <property type="match status" value="2"/>
</dbReference>
<evidence type="ECO:0000256" key="4">
    <source>
        <dbReference type="PROSITE-ProRule" id="PRU00335"/>
    </source>
</evidence>
<evidence type="ECO:0000256" key="1">
    <source>
        <dbReference type="ARBA" id="ARBA00023015"/>
    </source>
</evidence>
<feature type="domain" description="HTH tetR-type" evidence="5">
    <location>
        <begin position="6"/>
        <end position="66"/>
    </location>
</feature>
<feature type="DNA-binding region" description="H-T-H motif" evidence="4">
    <location>
        <begin position="241"/>
        <end position="260"/>
    </location>
</feature>
<proteinExistence type="predicted"/>
<dbReference type="eggNOG" id="COG1309">
    <property type="taxonomic scope" value="Bacteria"/>
</dbReference>
<dbReference type="Proteomes" id="UP000002318">
    <property type="component" value="Chromosome"/>
</dbReference>
<sequence>MTDKQKRRREEIIETAFRVWSESSFKKTSLSAVATRMGISKTALYRYFSGKEALLQAMEEYFLRLYNHLCDEVIRHRDERSVAEALEAYNRIFVGFFARNSHYLRFAQIRFIRKPQVGDSFLAMTFRRNMDLFPAEPLAREFGWRMAQIPVIVRYILSVSNFLLAVEHCGNEEIAGGAESLLEVNRRLIISGISLNRDRQIPDFQMIEERCILSEGDFPETDRVTYAVSEVVAENGLWNTTVEKIAHRLGMSKSSLYFYFENRDEMLWKLIEQERQAFGALVIRDIEPMESFSDQLYAYFVLHARYLWGRPEFLATMNWYRFQDIAFHPPEDPISSVIRFYRFVEEAVEAGVMSEKVPLLSFLRLLNFLLMQELSEHFRRGNDFNQLFPILRTLHQLLLYGVQGA</sequence>
<name>E1R6R3_SEDSS</name>
<dbReference type="RefSeq" id="WP_013252659.1">
    <property type="nucleotide sequence ID" value="NC_014364.1"/>
</dbReference>
<keyword evidence="1" id="KW-0805">Transcription regulation</keyword>
<dbReference type="AlphaFoldDB" id="E1R6R3"/>
<dbReference type="Pfam" id="PF00440">
    <property type="entry name" value="TetR_N"/>
    <property type="match status" value="2"/>
</dbReference>
<dbReference type="PROSITE" id="PS50977">
    <property type="entry name" value="HTH_TETR_2"/>
    <property type="match status" value="2"/>
</dbReference>
<evidence type="ECO:0000259" key="5">
    <source>
        <dbReference type="PROSITE" id="PS50977"/>
    </source>
</evidence>
<dbReference type="PRINTS" id="PR00455">
    <property type="entry name" value="HTHTETR"/>
</dbReference>
<protein>
    <submittedName>
        <fullName evidence="6">Transcriptional regulator, TetR family</fullName>
    </submittedName>
</protein>
<evidence type="ECO:0000313" key="6">
    <source>
        <dbReference type="EMBL" id="ADK79195.1"/>
    </source>
</evidence>
<dbReference type="EMBL" id="CP002116">
    <property type="protein sequence ID" value="ADK79195.1"/>
    <property type="molecule type" value="Genomic_DNA"/>
</dbReference>
<dbReference type="InterPro" id="IPR050109">
    <property type="entry name" value="HTH-type_TetR-like_transc_reg"/>
</dbReference>
<feature type="domain" description="HTH tetR-type" evidence="5">
    <location>
        <begin position="218"/>
        <end position="278"/>
    </location>
</feature>
<keyword evidence="7" id="KW-1185">Reference proteome</keyword>
<evidence type="ECO:0000256" key="3">
    <source>
        <dbReference type="ARBA" id="ARBA00023163"/>
    </source>
</evidence>
<dbReference type="InterPro" id="IPR009057">
    <property type="entry name" value="Homeodomain-like_sf"/>
</dbReference>
<accession>E1R6R3</accession>
<keyword evidence="2 4" id="KW-0238">DNA-binding</keyword>
<evidence type="ECO:0000256" key="2">
    <source>
        <dbReference type="ARBA" id="ARBA00023125"/>
    </source>
</evidence>
<evidence type="ECO:0000313" key="7">
    <source>
        <dbReference type="Proteomes" id="UP000002318"/>
    </source>
</evidence>
<organism evidence="6 7">
    <name type="scientific">Sediminispirochaeta smaragdinae (strain DSM 11293 / JCM 15392 / SEBR 4228)</name>
    <name type="common">Spirochaeta smaragdinae</name>
    <dbReference type="NCBI Taxonomy" id="573413"/>
    <lineage>
        <taxon>Bacteria</taxon>
        <taxon>Pseudomonadati</taxon>
        <taxon>Spirochaetota</taxon>
        <taxon>Spirochaetia</taxon>
        <taxon>Spirochaetales</taxon>
        <taxon>Spirochaetaceae</taxon>
        <taxon>Sediminispirochaeta</taxon>
    </lineage>
</organism>
<keyword evidence="3" id="KW-0804">Transcription</keyword>
<reference evidence="6 7" key="1">
    <citation type="journal article" date="2010" name="Stand. Genomic Sci.">
        <title>Complete genome sequence of Spirochaeta smaragdinae type strain (SEBR 4228).</title>
        <authorList>
            <person name="Mavromatis K."/>
            <person name="Yasawong M."/>
            <person name="Chertkov O."/>
            <person name="Lapidus A."/>
            <person name="Lucas S."/>
            <person name="Nolan M."/>
            <person name="Del Rio T.G."/>
            <person name="Tice H."/>
            <person name="Cheng J.F."/>
            <person name="Pitluck S."/>
            <person name="Liolios K."/>
            <person name="Ivanova N."/>
            <person name="Tapia R."/>
            <person name="Han C."/>
            <person name="Bruce D."/>
            <person name="Goodwin L."/>
            <person name="Pati A."/>
            <person name="Chen A."/>
            <person name="Palaniappan K."/>
            <person name="Land M."/>
            <person name="Hauser L."/>
            <person name="Chang Y.J."/>
            <person name="Jeffries C.D."/>
            <person name="Detter J.C."/>
            <person name="Rohde M."/>
            <person name="Brambilla E."/>
            <person name="Spring S."/>
            <person name="Goker M."/>
            <person name="Sikorski J."/>
            <person name="Woyke T."/>
            <person name="Bristow J."/>
            <person name="Eisen J.A."/>
            <person name="Markowitz V."/>
            <person name="Hugenholtz P."/>
            <person name="Klenk H.P."/>
            <person name="Kyrpides N.C."/>
        </authorList>
    </citation>
    <scope>NUCLEOTIDE SEQUENCE [LARGE SCALE GENOMIC DNA]</scope>
    <source>
        <strain evidence="7">DSM 11293 / JCM 15392 / SEBR 4228</strain>
    </source>
</reference>
<dbReference type="OrthoDB" id="355942at2"/>
<dbReference type="STRING" id="573413.Spirs_0035"/>
<dbReference type="PANTHER" id="PTHR30055">
    <property type="entry name" value="HTH-TYPE TRANSCRIPTIONAL REGULATOR RUTR"/>
    <property type="match status" value="1"/>
</dbReference>
<dbReference type="GO" id="GO:0003700">
    <property type="term" value="F:DNA-binding transcription factor activity"/>
    <property type="evidence" value="ECO:0007669"/>
    <property type="project" value="TreeGrafter"/>
</dbReference>
<dbReference type="InterPro" id="IPR001647">
    <property type="entry name" value="HTH_TetR"/>
</dbReference>
<dbReference type="KEGG" id="ssm:Spirs_0035"/>
<dbReference type="HOGENOM" id="CLU_686843_0_0_12"/>
<dbReference type="Gene3D" id="1.10.357.10">
    <property type="entry name" value="Tetracycline Repressor, domain 2"/>
    <property type="match status" value="2"/>
</dbReference>
<dbReference type="GO" id="GO:0000976">
    <property type="term" value="F:transcription cis-regulatory region binding"/>
    <property type="evidence" value="ECO:0007669"/>
    <property type="project" value="TreeGrafter"/>
</dbReference>
<feature type="DNA-binding region" description="H-T-H motif" evidence="4">
    <location>
        <begin position="29"/>
        <end position="48"/>
    </location>
</feature>
<dbReference type="InterPro" id="IPR023772">
    <property type="entry name" value="DNA-bd_HTH_TetR-type_CS"/>
</dbReference>
<gene>
    <name evidence="6" type="ordered locus">Spirs_0035</name>
</gene>